<comment type="caution">
    <text evidence="3">The sequence shown here is derived from an EMBL/GenBank/DDBJ whole genome shotgun (WGS) entry which is preliminary data.</text>
</comment>
<evidence type="ECO:0000259" key="2">
    <source>
        <dbReference type="Pfam" id="PF13472"/>
    </source>
</evidence>
<protein>
    <submittedName>
        <fullName evidence="3">SGNH hydrolase</fullName>
    </submittedName>
</protein>
<dbReference type="InterPro" id="IPR036514">
    <property type="entry name" value="SGNH_hydro_sf"/>
</dbReference>
<feature type="signal peptide" evidence="1">
    <location>
        <begin position="1"/>
        <end position="22"/>
    </location>
</feature>
<evidence type="ECO:0000256" key="1">
    <source>
        <dbReference type="SAM" id="SignalP"/>
    </source>
</evidence>
<reference evidence="3" key="1">
    <citation type="journal article" date="2020" name="Stud. Mycol.">
        <title>101 Dothideomycetes genomes: a test case for predicting lifestyles and emergence of pathogens.</title>
        <authorList>
            <person name="Haridas S."/>
            <person name="Albert R."/>
            <person name="Binder M."/>
            <person name="Bloem J."/>
            <person name="Labutti K."/>
            <person name="Salamov A."/>
            <person name="Andreopoulos B."/>
            <person name="Baker S."/>
            <person name="Barry K."/>
            <person name="Bills G."/>
            <person name="Bluhm B."/>
            <person name="Cannon C."/>
            <person name="Castanera R."/>
            <person name="Culley D."/>
            <person name="Daum C."/>
            <person name="Ezra D."/>
            <person name="Gonzalez J."/>
            <person name="Henrissat B."/>
            <person name="Kuo A."/>
            <person name="Liang C."/>
            <person name="Lipzen A."/>
            <person name="Lutzoni F."/>
            <person name="Magnuson J."/>
            <person name="Mondo S."/>
            <person name="Nolan M."/>
            <person name="Ohm R."/>
            <person name="Pangilinan J."/>
            <person name="Park H.-J."/>
            <person name="Ramirez L."/>
            <person name="Alfaro M."/>
            <person name="Sun H."/>
            <person name="Tritt A."/>
            <person name="Yoshinaga Y."/>
            <person name="Zwiers L.-H."/>
            <person name="Turgeon B."/>
            <person name="Goodwin S."/>
            <person name="Spatafora J."/>
            <person name="Crous P."/>
            <person name="Grigoriev I."/>
        </authorList>
    </citation>
    <scope>NUCLEOTIDE SEQUENCE</scope>
    <source>
        <strain evidence="3">CBS 110217</strain>
    </source>
</reference>
<accession>A0A9P4LK68</accession>
<name>A0A9P4LK68_9PLEO</name>
<sequence>MLFQSSFVSFATLASLATFTAAAPALESRGKEKPPAFFLAGDSTTAVQSTGGGGWGDGFLNTTLKKGAWGKNYGHNGATTVSFRAGGDWATVLSAAKNASSKYTPYVTIQFGHNDQKPEKNISMALLTANLVKFVDEVRAVHATPILVTSLSRRKFTNSTGKVTENLADVTAAAKAAASQSGADIIDLNGASTAYLNAIGPDKAATYNLNPTDFTHLNSQGSVVFGNMVAELIDEEVPEVKKYVVPVREIAQAIKKGAYYFPKECEGPFCA</sequence>
<organism evidence="3 4">
    <name type="scientific">Setomelanomma holmii</name>
    <dbReference type="NCBI Taxonomy" id="210430"/>
    <lineage>
        <taxon>Eukaryota</taxon>
        <taxon>Fungi</taxon>
        <taxon>Dikarya</taxon>
        <taxon>Ascomycota</taxon>
        <taxon>Pezizomycotina</taxon>
        <taxon>Dothideomycetes</taxon>
        <taxon>Pleosporomycetidae</taxon>
        <taxon>Pleosporales</taxon>
        <taxon>Pleosporineae</taxon>
        <taxon>Phaeosphaeriaceae</taxon>
        <taxon>Setomelanomma</taxon>
    </lineage>
</organism>
<dbReference type="InterPro" id="IPR013830">
    <property type="entry name" value="SGNH_hydro"/>
</dbReference>
<dbReference type="SUPFAM" id="SSF52266">
    <property type="entry name" value="SGNH hydrolase"/>
    <property type="match status" value="1"/>
</dbReference>
<dbReference type="EMBL" id="ML978228">
    <property type="protein sequence ID" value="KAF2027332.1"/>
    <property type="molecule type" value="Genomic_DNA"/>
</dbReference>
<keyword evidence="4" id="KW-1185">Reference proteome</keyword>
<gene>
    <name evidence="3" type="ORF">EK21DRAFT_114960</name>
</gene>
<keyword evidence="3" id="KW-0378">Hydrolase</keyword>
<dbReference type="OrthoDB" id="5041285at2759"/>
<dbReference type="Proteomes" id="UP000799777">
    <property type="component" value="Unassembled WGS sequence"/>
</dbReference>
<feature type="domain" description="SGNH hydrolase-type esterase" evidence="2">
    <location>
        <begin position="40"/>
        <end position="221"/>
    </location>
</feature>
<keyword evidence="1" id="KW-0732">Signal</keyword>
<dbReference type="InterPro" id="IPR037459">
    <property type="entry name" value="RhgT-like"/>
</dbReference>
<dbReference type="Gene3D" id="3.40.50.1110">
    <property type="entry name" value="SGNH hydrolase"/>
    <property type="match status" value="1"/>
</dbReference>
<dbReference type="Pfam" id="PF13472">
    <property type="entry name" value="Lipase_GDSL_2"/>
    <property type="match status" value="1"/>
</dbReference>
<feature type="chain" id="PRO_5040300869" evidence="1">
    <location>
        <begin position="23"/>
        <end position="271"/>
    </location>
</feature>
<evidence type="ECO:0000313" key="4">
    <source>
        <dbReference type="Proteomes" id="UP000799777"/>
    </source>
</evidence>
<dbReference type="AlphaFoldDB" id="A0A9P4LK68"/>
<proteinExistence type="predicted"/>
<dbReference type="PANTHER" id="PTHR43695:SF2">
    <property type="entry name" value="PUTATIVE (AFU_ORTHOLOGUE AFUA_2G17250)-RELATED"/>
    <property type="match status" value="1"/>
</dbReference>
<dbReference type="GO" id="GO:0016787">
    <property type="term" value="F:hydrolase activity"/>
    <property type="evidence" value="ECO:0007669"/>
    <property type="project" value="UniProtKB-KW"/>
</dbReference>
<dbReference type="PANTHER" id="PTHR43695">
    <property type="entry name" value="PUTATIVE (AFU_ORTHOLOGUE AFUA_2G17250)-RELATED"/>
    <property type="match status" value="1"/>
</dbReference>
<evidence type="ECO:0000313" key="3">
    <source>
        <dbReference type="EMBL" id="KAF2027332.1"/>
    </source>
</evidence>